<feature type="compositionally biased region" description="Low complexity" evidence="1">
    <location>
        <begin position="43"/>
        <end position="57"/>
    </location>
</feature>
<protein>
    <submittedName>
        <fullName evidence="2">Uncharacterized protein</fullName>
    </submittedName>
</protein>
<evidence type="ECO:0000313" key="2">
    <source>
        <dbReference type="EMBL" id="KNZ57050.1"/>
    </source>
</evidence>
<proteinExistence type="predicted"/>
<dbReference type="Proteomes" id="UP000037035">
    <property type="component" value="Unassembled WGS sequence"/>
</dbReference>
<reference evidence="2 3" key="1">
    <citation type="submission" date="2015-08" db="EMBL/GenBank/DDBJ databases">
        <title>Next Generation Sequencing and Analysis of the Genome of Puccinia sorghi L Schw, the Causal Agent of Maize Common Rust.</title>
        <authorList>
            <person name="Rochi L."/>
            <person name="Burguener G."/>
            <person name="Darino M."/>
            <person name="Turjanski A."/>
            <person name="Kreff E."/>
            <person name="Dieguez M.J."/>
            <person name="Sacco F."/>
        </authorList>
    </citation>
    <scope>NUCLEOTIDE SEQUENCE [LARGE SCALE GENOMIC DNA]</scope>
    <source>
        <strain evidence="2 3">RO10H11247</strain>
    </source>
</reference>
<feature type="region of interest" description="Disordered" evidence="1">
    <location>
        <begin position="78"/>
        <end position="123"/>
    </location>
</feature>
<name>A0A0L6VAA4_9BASI</name>
<feature type="region of interest" description="Disordered" evidence="1">
    <location>
        <begin position="1"/>
        <end position="57"/>
    </location>
</feature>
<dbReference type="EMBL" id="LAVV01007119">
    <property type="protein sequence ID" value="KNZ57050.1"/>
    <property type="molecule type" value="Genomic_DNA"/>
</dbReference>
<dbReference type="VEuPathDB" id="FungiDB:VP01_2254g2"/>
<sequence>MSGPATSRRVAWSLRVARPAPRLTSRTIPTPPPLPPPQPPKVSSRWSARPRAPSRIPSEWAGSLRAWKPGRSRSRWRWMRRRRRSRSRMKRRMKMRKTWRRKPPASDRMPPASLNPQPPRTDPTRIQPFPLPSQSRYWTALPVLFPAWVCMRIWPTTPRRIPFSTATTITSNSRRCLSPRIPPLNPLIISRWKAQHLHHLVSPQRVPIFRLNPGLPLPILISPTPSALSSYFASLSLFAPGPETSLCLAPAPTYHILMPVDNTIVHVRPEPFFPSAQRQPRPHIFFFPLMAHQRGLMSRFLRTVGRRRVDGQGRRQCRGVERPQTQPMGKANYYIPQHPSVLFTDGIDRTEDDKAKTGPQMRGSRGYDTMRRTSLKLSGPIEPTKSCTSSWVRPRMVMGSRRGTGKGG</sequence>
<keyword evidence="3" id="KW-1185">Reference proteome</keyword>
<accession>A0A0L6VAA4</accession>
<evidence type="ECO:0000313" key="3">
    <source>
        <dbReference type="Proteomes" id="UP000037035"/>
    </source>
</evidence>
<feature type="compositionally biased region" description="Pro residues" evidence="1">
    <location>
        <begin position="29"/>
        <end position="40"/>
    </location>
</feature>
<dbReference type="AlphaFoldDB" id="A0A0L6VAA4"/>
<evidence type="ECO:0000256" key="1">
    <source>
        <dbReference type="SAM" id="MobiDB-lite"/>
    </source>
</evidence>
<comment type="caution">
    <text evidence="2">The sequence shown here is derived from an EMBL/GenBank/DDBJ whole genome shotgun (WGS) entry which is preliminary data.</text>
</comment>
<gene>
    <name evidence="2" type="ORF">VP01_2254g2</name>
</gene>
<feature type="compositionally biased region" description="Basic residues" evidence="1">
    <location>
        <begin position="78"/>
        <end position="103"/>
    </location>
</feature>
<organism evidence="2 3">
    <name type="scientific">Puccinia sorghi</name>
    <dbReference type="NCBI Taxonomy" id="27349"/>
    <lineage>
        <taxon>Eukaryota</taxon>
        <taxon>Fungi</taxon>
        <taxon>Dikarya</taxon>
        <taxon>Basidiomycota</taxon>
        <taxon>Pucciniomycotina</taxon>
        <taxon>Pucciniomycetes</taxon>
        <taxon>Pucciniales</taxon>
        <taxon>Pucciniaceae</taxon>
        <taxon>Puccinia</taxon>
    </lineage>
</organism>